<dbReference type="InterPro" id="IPR044212">
    <property type="entry name" value="IBR5-like"/>
</dbReference>
<dbReference type="PROSITE" id="PS50056">
    <property type="entry name" value="TYR_PHOSPHATASE_2"/>
    <property type="match status" value="1"/>
</dbReference>
<dbReference type="SUPFAM" id="SSF52799">
    <property type="entry name" value="(Phosphotyrosine protein) phosphatases II"/>
    <property type="match status" value="1"/>
</dbReference>
<dbReference type="Proteomes" id="UP001370490">
    <property type="component" value="Unassembled WGS sequence"/>
</dbReference>
<dbReference type="InterPro" id="IPR000387">
    <property type="entry name" value="Tyr_Pase_dom"/>
</dbReference>
<comment type="caution">
    <text evidence="2">The sequence shown here is derived from an EMBL/GenBank/DDBJ whole genome shotgun (WGS) entry which is preliminary data.</text>
</comment>
<evidence type="ECO:0000313" key="2">
    <source>
        <dbReference type="EMBL" id="KAK6933795.1"/>
    </source>
</evidence>
<name>A0AAN8ZGQ4_9MAGN</name>
<dbReference type="Pfam" id="PF00782">
    <property type="entry name" value="DSPc"/>
    <property type="match status" value="1"/>
</dbReference>
<evidence type="ECO:0000259" key="1">
    <source>
        <dbReference type="PROSITE" id="PS50056"/>
    </source>
</evidence>
<dbReference type="GO" id="GO:0005634">
    <property type="term" value="C:nucleus"/>
    <property type="evidence" value="ECO:0007669"/>
    <property type="project" value="TreeGrafter"/>
</dbReference>
<dbReference type="AlphaFoldDB" id="A0AAN8ZGQ4"/>
<dbReference type="PANTHER" id="PTHR47244:SF1">
    <property type="entry name" value="PROTEIN-TYROSINE-PHOSPHATASE IBR5"/>
    <property type="match status" value="1"/>
</dbReference>
<proteinExistence type="predicted"/>
<dbReference type="PANTHER" id="PTHR47244">
    <property type="entry name" value="PROTEIN-TYROSINE-PHOSPHATASE IBR5"/>
    <property type="match status" value="1"/>
</dbReference>
<feature type="domain" description="Tyrosine specific protein phosphatases" evidence="1">
    <location>
        <begin position="22"/>
        <end position="90"/>
    </location>
</feature>
<reference evidence="2 3" key="1">
    <citation type="submission" date="2023-12" db="EMBL/GenBank/DDBJ databases">
        <title>A high-quality genome assembly for Dillenia turbinata (Dilleniales).</title>
        <authorList>
            <person name="Chanderbali A."/>
        </authorList>
    </citation>
    <scope>NUCLEOTIDE SEQUENCE [LARGE SCALE GENOMIC DNA]</scope>
    <source>
        <strain evidence="2">LSX21</strain>
        <tissue evidence="2">Leaf</tissue>
    </source>
</reference>
<keyword evidence="3" id="KW-1185">Reference proteome</keyword>
<accession>A0AAN8ZGQ4</accession>
<protein>
    <submittedName>
        <fullName evidence="2">Dual specificity phosphatase, catalytic domain</fullName>
    </submittedName>
</protein>
<dbReference type="GO" id="GO:0033549">
    <property type="term" value="F:MAP kinase phosphatase activity"/>
    <property type="evidence" value="ECO:0007669"/>
    <property type="project" value="InterPro"/>
</dbReference>
<organism evidence="2 3">
    <name type="scientific">Dillenia turbinata</name>
    <dbReference type="NCBI Taxonomy" id="194707"/>
    <lineage>
        <taxon>Eukaryota</taxon>
        <taxon>Viridiplantae</taxon>
        <taxon>Streptophyta</taxon>
        <taxon>Embryophyta</taxon>
        <taxon>Tracheophyta</taxon>
        <taxon>Spermatophyta</taxon>
        <taxon>Magnoliopsida</taxon>
        <taxon>eudicotyledons</taxon>
        <taxon>Gunneridae</taxon>
        <taxon>Pentapetalae</taxon>
        <taxon>Dilleniales</taxon>
        <taxon>Dilleniaceae</taxon>
        <taxon>Dillenia</taxon>
    </lineage>
</organism>
<dbReference type="InterPro" id="IPR000340">
    <property type="entry name" value="Dual-sp_phosphatase_cat-dom"/>
</dbReference>
<dbReference type="GO" id="GO:0009738">
    <property type="term" value="P:abscisic acid-activated signaling pathway"/>
    <property type="evidence" value="ECO:0007669"/>
    <property type="project" value="InterPro"/>
</dbReference>
<evidence type="ECO:0000313" key="3">
    <source>
        <dbReference type="Proteomes" id="UP001370490"/>
    </source>
</evidence>
<sequence>MANMEIGLKCAIETGLIFFGIRTIVVPLRPSEQCEKDKTRALAHCMSGKNRSPAIVMAYLMKCKEWRLTQSYQWVKEQKPYVELSQTTYQQLKEYEQKLVGSNENLNPALPVFPSLAAPSFSFGFPKTKNPVPAPAFNRIAAPSTFARPS</sequence>
<dbReference type="EMBL" id="JBAMMX010000009">
    <property type="protein sequence ID" value="KAK6933795.1"/>
    <property type="molecule type" value="Genomic_DNA"/>
</dbReference>
<dbReference type="GO" id="GO:0009734">
    <property type="term" value="P:auxin-activated signaling pathway"/>
    <property type="evidence" value="ECO:0007669"/>
    <property type="project" value="InterPro"/>
</dbReference>
<gene>
    <name evidence="2" type="ORF">RJ641_036689</name>
</gene>
<dbReference type="Gene3D" id="3.90.190.10">
    <property type="entry name" value="Protein tyrosine phosphatase superfamily"/>
    <property type="match status" value="1"/>
</dbReference>
<dbReference type="InterPro" id="IPR029021">
    <property type="entry name" value="Prot-tyrosine_phosphatase-like"/>
</dbReference>